<evidence type="ECO:0000313" key="2">
    <source>
        <dbReference type="EMBL" id="MBE1523333.1"/>
    </source>
</evidence>
<reference evidence="2 3" key="1">
    <citation type="submission" date="2020-10" db="EMBL/GenBank/DDBJ databases">
        <title>Sequencing the genomes of 1000 actinobacteria strains.</title>
        <authorList>
            <person name="Klenk H.-P."/>
        </authorList>
    </citation>
    <scope>NUCLEOTIDE SEQUENCE [LARGE SCALE GENOMIC DNA]</scope>
    <source>
        <strain evidence="2 3">DSM 15666</strain>
    </source>
</reference>
<keyword evidence="3" id="KW-1185">Reference proteome</keyword>
<protein>
    <recommendedName>
        <fullName evidence="4">Ketohydroxyglutarate aldolase</fullName>
    </recommendedName>
</protein>
<accession>A0ABR9JC26</accession>
<feature type="region of interest" description="Disordered" evidence="1">
    <location>
        <begin position="46"/>
        <end position="92"/>
    </location>
</feature>
<dbReference type="EMBL" id="JADBED010000001">
    <property type="protein sequence ID" value="MBE1523333.1"/>
    <property type="molecule type" value="Genomic_DNA"/>
</dbReference>
<organism evidence="2 3">
    <name type="scientific">Nesterenkonia lutea</name>
    <dbReference type="NCBI Taxonomy" id="272919"/>
    <lineage>
        <taxon>Bacteria</taxon>
        <taxon>Bacillati</taxon>
        <taxon>Actinomycetota</taxon>
        <taxon>Actinomycetes</taxon>
        <taxon>Micrococcales</taxon>
        <taxon>Micrococcaceae</taxon>
        <taxon>Nesterenkonia</taxon>
    </lineage>
</organism>
<name>A0ABR9JC26_9MICC</name>
<evidence type="ECO:0000256" key="1">
    <source>
        <dbReference type="SAM" id="MobiDB-lite"/>
    </source>
</evidence>
<sequence length="92" mass="9754">MSAQQWIITVDDDHLDAMDEVVAELREAGLVVDKVLRSLGQITGYTEEPTGSAAGLSAQADRRRPDLSAVTGVASADGARRHNIAPPDAEVQ</sequence>
<comment type="caution">
    <text evidence="2">The sequence shown here is derived from an EMBL/GenBank/DDBJ whole genome shotgun (WGS) entry which is preliminary data.</text>
</comment>
<proteinExistence type="predicted"/>
<gene>
    <name evidence="2" type="ORF">H4W27_000451</name>
</gene>
<dbReference type="RefSeq" id="WP_192594498.1">
    <property type="nucleotide sequence ID" value="NZ_BAAALJ010000017.1"/>
</dbReference>
<dbReference type="Proteomes" id="UP000643525">
    <property type="component" value="Unassembled WGS sequence"/>
</dbReference>
<evidence type="ECO:0000313" key="3">
    <source>
        <dbReference type="Proteomes" id="UP000643525"/>
    </source>
</evidence>
<evidence type="ECO:0008006" key="4">
    <source>
        <dbReference type="Google" id="ProtNLM"/>
    </source>
</evidence>